<evidence type="ECO:0000256" key="6">
    <source>
        <dbReference type="HAMAP-Rule" id="MF_00313"/>
    </source>
</evidence>
<dbReference type="STRING" id="762486.SAMN05444411_10138"/>
<dbReference type="EMBL" id="FNNJ01000001">
    <property type="protein sequence ID" value="SDW08292.1"/>
    <property type="molecule type" value="Genomic_DNA"/>
</dbReference>
<dbReference type="RefSeq" id="WP_090118503.1">
    <property type="nucleotide sequence ID" value="NZ_FNNJ01000001.1"/>
</dbReference>
<feature type="binding site" evidence="6">
    <location>
        <position position="188"/>
    </location>
    <ligand>
        <name>substrate</name>
    </ligand>
</feature>
<evidence type="ECO:0000256" key="3">
    <source>
        <dbReference type="ARBA" id="ARBA00012918"/>
    </source>
</evidence>
<comment type="similarity">
    <text evidence="1 6">Belongs to the glutaminase family.</text>
</comment>
<reference evidence="7 8" key="1">
    <citation type="submission" date="2016-10" db="EMBL/GenBank/DDBJ databases">
        <authorList>
            <person name="de Groot N.N."/>
        </authorList>
    </citation>
    <scope>NUCLEOTIDE SEQUENCE [LARGE SCALE GENOMIC DNA]</scope>
    <source>
        <strain evidence="7 8">DSM 24956</strain>
    </source>
</reference>
<dbReference type="GO" id="GO:0004359">
    <property type="term" value="F:glutaminase activity"/>
    <property type="evidence" value="ECO:0007669"/>
    <property type="project" value="UniProtKB-UniRule"/>
</dbReference>
<dbReference type="InterPro" id="IPR015868">
    <property type="entry name" value="Glutaminase"/>
</dbReference>
<dbReference type="FunFam" id="3.40.710.10:FF:000005">
    <property type="entry name" value="Glutaminase"/>
    <property type="match status" value="1"/>
</dbReference>
<proteinExistence type="inferred from homology"/>
<evidence type="ECO:0000313" key="8">
    <source>
        <dbReference type="Proteomes" id="UP000199595"/>
    </source>
</evidence>
<dbReference type="GO" id="GO:0006543">
    <property type="term" value="P:L-glutamine catabolic process"/>
    <property type="evidence" value="ECO:0007669"/>
    <property type="project" value="TreeGrafter"/>
</dbReference>
<evidence type="ECO:0000256" key="4">
    <source>
        <dbReference type="ARBA" id="ARBA00022801"/>
    </source>
</evidence>
<dbReference type="PANTHER" id="PTHR12544:SF29">
    <property type="entry name" value="GLUTAMINASE"/>
    <property type="match status" value="1"/>
</dbReference>
<dbReference type="PANTHER" id="PTHR12544">
    <property type="entry name" value="GLUTAMINASE"/>
    <property type="match status" value="1"/>
</dbReference>
<evidence type="ECO:0000313" key="7">
    <source>
        <dbReference type="EMBL" id="SDW08292.1"/>
    </source>
</evidence>
<dbReference type="EC" id="3.5.1.2" evidence="3 6"/>
<feature type="binding site" evidence="6">
    <location>
        <position position="240"/>
    </location>
    <ligand>
        <name>substrate</name>
    </ligand>
</feature>
<evidence type="ECO:0000256" key="5">
    <source>
        <dbReference type="ARBA" id="ARBA00049534"/>
    </source>
</evidence>
<feature type="binding site" evidence="6">
    <location>
        <position position="164"/>
    </location>
    <ligand>
        <name>substrate</name>
    </ligand>
</feature>
<dbReference type="GO" id="GO:0006537">
    <property type="term" value="P:glutamate biosynthetic process"/>
    <property type="evidence" value="ECO:0007669"/>
    <property type="project" value="TreeGrafter"/>
</dbReference>
<comment type="catalytic activity">
    <reaction evidence="5 6">
        <text>L-glutamine + H2O = L-glutamate + NH4(+)</text>
        <dbReference type="Rhea" id="RHEA:15889"/>
        <dbReference type="ChEBI" id="CHEBI:15377"/>
        <dbReference type="ChEBI" id="CHEBI:28938"/>
        <dbReference type="ChEBI" id="CHEBI:29985"/>
        <dbReference type="ChEBI" id="CHEBI:58359"/>
        <dbReference type="EC" id="3.5.1.2"/>
    </reaction>
</comment>
<evidence type="ECO:0000256" key="2">
    <source>
        <dbReference type="ARBA" id="ARBA00011881"/>
    </source>
</evidence>
<feature type="binding site" evidence="6">
    <location>
        <position position="113"/>
    </location>
    <ligand>
        <name>substrate</name>
    </ligand>
</feature>
<dbReference type="Proteomes" id="UP000199595">
    <property type="component" value="Unassembled WGS sequence"/>
</dbReference>
<organism evidence="7 8">
    <name type="scientific">Lutibacter oricola</name>
    <dbReference type="NCBI Taxonomy" id="762486"/>
    <lineage>
        <taxon>Bacteria</taxon>
        <taxon>Pseudomonadati</taxon>
        <taxon>Bacteroidota</taxon>
        <taxon>Flavobacteriia</taxon>
        <taxon>Flavobacteriales</taxon>
        <taxon>Flavobacteriaceae</taxon>
        <taxon>Lutibacter</taxon>
    </lineage>
</organism>
<protein>
    <recommendedName>
        <fullName evidence="3 6">Glutaminase</fullName>
        <ecNumber evidence="3 6">3.5.1.2</ecNumber>
    </recommendedName>
</protein>
<keyword evidence="8" id="KW-1185">Reference proteome</keyword>
<feature type="binding site" evidence="6">
    <location>
        <position position="63"/>
    </location>
    <ligand>
        <name>substrate</name>
    </ligand>
</feature>
<dbReference type="NCBIfam" id="NF002133">
    <property type="entry name" value="PRK00971.1-2"/>
    <property type="match status" value="1"/>
</dbReference>
<dbReference type="HAMAP" id="MF_00313">
    <property type="entry name" value="Glutaminase"/>
    <property type="match status" value="1"/>
</dbReference>
<sequence>MDFQKIINEIYTTCNSETDKGKVANYIPELKKIDPTKFGICLNTLNNNTYGVGNFNEKFSIQSITKVFALTLALKLIGEKVWKRVGVEPSGDPFNSLVQLEFEKGIPRNPLINSGALVICDILVSNLKNPKEEFLGFVQKLSNNNAINFNKTVAASEKKCGFKNAAHINLMKSFGNIKNSVETVLDFYYHMCSIEMTCNELSSSFLVYANEGKLPYNNEEIISKSIAKRINATTLLCGLYDEAGNFAFKVGLPGKSGVGGGLVAIHPNKYAIAVWSPKLNKKGNSNKGFKALELFTTKTELSIF</sequence>
<feature type="binding site" evidence="6">
    <location>
        <position position="157"/>
    </location>
    <ligand>
        <name>substrate</name>
    </ligand>
</feature>
<gene>
    <name evidence="6" type="primary">glsA</name>
    <name evidence="7" type="ORF">SAMN05444411_10138</name>
</gene>
<keyword evidence="6" id="KW-0007">Acetylation</keyword>
<dbReference type="Gene3D" id="3.40.710.10">
    <property type="entry name" value="DD-peptidase/beta-lactamase superfamily"/>
    <property type="match status" value="1"/>
</dbReference>
<feature type="binding site" evidence="6">
    <location>
        <position position="258"/>
    </location>
    <ligand>
        <name>substrate</name>
    </ligand>
</feature>
<comment type="subunit">
    <text evidence="2 6">Homotetramer.</text>
</comment>
<dbReference type="AlphaFoldDB" id="A0A1H2QMB3"/>
<name>A0A1H2QMB3_9FLAO</name>
<dbReference type="InterPro" id="IPR012338">
    <property type="entry name" value="Beta-lactam/transpept-like"/>
</dbReference>
<accession>A0A1H2QMB3</accession>
<evidence type="ECO:0000256" key="1">
    <source>
        <dbReference type="ARBA" id="ARBA00011076"/>
    </source>
</evidence>
<keyword evidence="4 6" id="KW-0378">Hydrolase</keyword>
<dbReference type="SUPFAM" id="SSF56601">
    <property type="entry name" value="beta-lactamase/transpeptidase-like"/>
    <property type="match status" value="1"/>
</dbReference>
<dbReference type="Pfam" id="PF04960">
    <property type="entry name" value="Glutaminase"/>
    <property type="match status" value="1"/>
</dbReference>
<dbReference type="OrthoDB" id="9788822at2"/>
<dbReference type="NCBIfam" id="TIGR03814">
    <property type="entry name" value="Gln_ase"/>
    <property type="match status" value="1"/>
</dbReference>